<name>A0A9W7L589_9STRA</name>
<evidence type="ECO:0000256" key="2">
    <source>
        <dbReference type="SAM" id="Phobius"/>
    </source>
</evidence>
<gene>
    <name evidence="3" type="ORF">TrCOL_g2590</name>
</gene>
<reference evidence="4" key="1">
    <citation type="journal article" date="2023" name="Commun. Biol.">
        <title>Genome analysis of Parmales, the sister group of diatoms, reveals the evolutionary specialization of diatoms from phago-mixotrophs to photoautotrophs.</title>
        <authorList>
            <person name="Ban H."/>
            <person name="Sato S."/>
            <person name="Yoshikawa S."/>
            <person name="Yamada K."/>
            <person name="Nakamura Y."/>
            <person name="Ichinomiya M."/>
            <person name="Sato N."/>
            <person name="Blanc-Mathieu R."/>
            <person name="Endo H."/>
            <person name="Kuwata A."/>
            <person name="Ogata H."/>
        </authorList>
    </citation>
    <scope>NUCLEOTIDE SEQUENCE [LARGE SCALE GENOMIC DNA]</scope>
</reference>
<evidence type="ECO:0000256" key="1">
    <source>
        <dbReference type="SAM" id="MobiDB-lite"/>
    </source>
</evidence>
<keyword evidence="2" id="KW-0472">Membrane</keyword>
<feature type="transmembrane region" description="Helical" evidence="2">
    <location>
        <begin position="20"/>
        <end position="42"/>
    </location>
</feature>
<dbReference type="Pfam" id="PF24681">
    <property type="entry name" value="Kelch_KLHDC2_KLHL20_DRC7"/>
    <property type="match status" value="1"/>
</dbReference>
<dbReference type="Proteomes" id="UP001165065">
    <property type="component" value="Unassembled WGS sequence"/>
</dbReference>
<dbReference type="SUPFAM" id="SSF50965">
    <property type="entry name" value="Galactose oxidase, central domain"/>
    <property type="match status" value="1"/>
</dbReference>
<protein>
    <recommendedName>
        <fullName evidence="5">Kelch repeat-containing protein</fullName>
    </recommendedName>
</protein>
<dbReference type="PANTHER" id="PTHR23244">
    <property type="entry name" value="KELCH REPEAT DOMAIN"/>
    <property type="match status" value="1"/>
</dbReference>
<dbReference type="OrthoDB" id="10251809at2759"/>
<keyword evidence="2" id="KW-1133">Transmembrane helix</keyword>
<evidence type="ECO:0000313" key="3">
    <source>
        <dbReference type="EMBL" id="GMI33162.1"/>
    </source>
</evidence>
<evidence type="ECO:0000313" key="4">
    <source>
        <dbReference type="Proteomes" id="UP001165065"/>
    </source>
</evidence>
<sequence>MSSWEDDDEERDDVLISTDTFSLILSYMIPLFFISVFGWLAISIFRKPSIKEQAEKEYRRHVKAARSAEEGGMLGMVKKTVRRALGGDSEEEEIKKQDAFTAPLSCIPFGCPDARMAASFVMDVASGAAFLYGGFDETGFLSDMHYYSSPKFEWKNVKQGAEGQVNEPGKRVHVRMAVAGSHLVMFGGSSQSHDCTDDLFAMDIRSSPLAWRRVGGGEGGGGEGGEGGFPQPKARYGHAMCSVGDVVVVMGGLGEGETYLNDLWILDTANNFSWEYVKPGGNYWPKARDSHSVCALEDAGVLVLWGGFDGVTDSLVPPGVIETFDFKEARWEETVTCGEGPRGGANGAVHALGNGSRKMVAISERNGGIFNQMFVLDYGVKPWSWSEISLSWRGDWTMIPGQRSFFSSCYDPTDGLVFVYGGKTGGPGGDGMMHNTLICANVSEIAGVGQGEEEEGEEGEEEEDSEGEREEKKYTNAREAVRGSQLPGQGRFKGNVDGKKYR</sequence>
<keyword evidence="2" id="KW-0812">Transmembrane</keyword>
<feature type="region of interest" description="Disordered" evidence="1">
    <location>
        <begin position="448"/>
        <end position="502"/>
    </location>
</feature>
<keyword evidence="4" id="KW-1185">Reference proteome</keyword>
<dbReference type="InterPro" id="IPR011043">
    <property type="entry name" value="Gal_Oxase/kelch_b-propeller"/>
</dbReference>
<dbReference type="InterPro" id="IPR015915">
    <property type="entry name" value="Kelch-typ_b-propeller"/>
</dbReference>
<dbReference type="Gene3D" id="2.120.10.80">
    <property type="entry name" value="Kelch-type beta propeller"/>
    <property type="match status" value="2"/>
</dbReference>
<accession>A0A9W7L589</accession>
<dbReference type="AlphaFoldDB" id="A0A9W7L589"/>
<dbReference type="EMBL" id="BRYA01000027">
    <property type="protein sequence ID" value="GMI33162.1"/>
    <property type="molecule type" value="Genomic_DNA"/>
</dbReference>
<evidence type="ECO:0008006" key="5">
    <source>
        <dbReference type="Google" id="ProtNLM"/>
    </source>
</evidence>
<comment type="caution">
    <text evidence="3">The sequence shown here is derived from an EMBL/GenBank/DDBJ whole genome shotgun (WGS) entry which is preliminary data.</text>
</comment>
<feature type="compositionally biased region" description="Acidic residues" evidence="1">
    <location>
        <begin position="451"/>
        <end position="468"/>
    </location>
</feature>
<proteinExistence type="predicted"/>
<organism evidence="3 4">
    <name type="scientific">Triparma columacea</name>
    <dbReference type="NCBI Taxonomy" id="722753"/>
    <lineage>
        <taxon>Eukaryota</taxon>
        <taxon>Sar</taxon>
        <taxon>Stramenopiles</taxon>
        <taxon>Ochrophyta</taxon>
        <taxon>Bolidophyceae</taxon>
        <taxon>Parmales</taxon>
        <taxon>Triparmaceae</taxon>
        <taxon>Triparma</taxon>
    </lineage>
</organism>
<feature type="compositionally biased region" description="Basic and acidic residues" evidence="1">
    <location>
        <begin position="469"/>
        <end position="481"/>
    </location>
</feature>